<evidence type="ECO:0000259" key="6">
    <source>
        <dbReference type="PROSITE" id="PS50263"/>
    </source>
</evidence>
<reference evidence="7" key="1">
    <citation type="submission" date="2025-08" db="UniProtKB">
        <authorList>
            <consortium name="Ensembl"/>
        </authorList>
    </citation>
    <scope>IDENTIFICATION</scope>
</reference>
<evidence type="ECO:0000313" key="8">
    <source>
        <dbReference type="Proteomes" id="UP000233080"/>
    </source>
</evidence>
<dbReference type="PANTHER" id="PTHR10609">
    <property type="entry name" value="BIOTINIDASE-RELATED"/>
    <property type="match status" value="1"/>
</dbReference>
<sequence>MIRSYFPKCVAVVALLALSVGALDTFIAAVYEHTVILPNRTETPVSKEEGLFLMNKNIDVLEKAVKLAAKQGAHIIVTPEDGIYGWVFTRESIYPYLEDIPDPGVNWIPCRDPWRFGNTPVQQRLSCLAKDNSICVPCNASDPQCPPDGRYQYTDVVFDSQGKLVAHYRKYNLFAPEIQFDFPKDSELVTFDTPFGKFGIFTSVVAVDEFQVDSILYPTAWYNTLPLLSAVPFYSAWAKAMGVNLLAANTHNTSMHM</sequence>
<keyword evidence="3" id="KW-0378">Hydrolase</keyword>
<dbReference type="GO" id="GO:0017159">
    <property type="term" value="F:pantetheine hydrolase activity"/>
    <property type="evidence" value="ECO:0007669"/>
    <property type="project" value="TreeGrafter"/>
</dbReference>
<evidence type="ECO:0000256" key="2">
    <source>
        <dbReference type="ARBA" id="ARBA00022729"/>
    </source>
</evidence>
<dbReference type="PROSITE" id="PS50263">
    <property type="entry name" value="CN_HYDROLASE"/>
    <property type="match status" value="1"/>
</dbReference>
<dbReference type="SUPFAM" id="SSF56317">
    <property type="entry name" value="Carbon-nitrogen hydrolase"/>
    <property type="match status" value="1"/>
</dbReference>
<evidence type="ECO:0000313" key="7">
    <source>
        <dbReference type="Ensembl" id="ENSCANP00000019825.1"/>
    </source>
</evidence>
<dbReference type="FunFam" id="3.60.110.10:FF:000001">
    <property type="entry name" value="biotinidase isoform X1"/>
    <property type="match status" value="1"/>
</dbReference>
<accession>A0A2K5IT97</accession>
<dbReference type="InterPro" id="IPR036526">
    <property type="entry name" value="C-N_Hydrolase_sf"/>
</dbReference>
<dbReference type="GO" id="GO:0015939">
    <property type="term" value="P:pantothenate metabolic process"/>
    <property type="evidence" value="ECO:0007669"/>
    <property type="project" value="TreeGrafter"/>
</dbReference>
<dbReference type="InterPro" id="IPR003010">
    <property type="entry name" value="C-N_Hydrolase"/>
</dbReference>
<evidence type="ECO:0000256" key="3">
    <source>
        <dbReference type="ARBA" id="ARBA00022801"/>
    </source>
</evidence>
<dbReference type="InterPro" id="IPR040154">
    <property type="entry name" value="Biotinidase/VNN"/>
</dbReference>
<dbReference type="STRING" id="336983.ENSCANP00000019825"/>
<keyword evidence="2 5" id="KW-0732">Signal</keyword>
<protein>
    <recommendedName>
        <fullName evidence="6">CN hydrolase domain-containing protein</fullName>
    </recommendedName>
</protein>
<dbReference type="Gene3D" id="3.60.110.10">
    <property type="entry name" value="Carbon-nitrogen hydrolase"/>
    <property type="match status" value="1"/>
</dbReference>
<keyword evidence="8" id="KW-1185">Reference proteome</keyword>
<feature type="chain" id="PRO_5014386410" description="CN hydrolase domain-containing protein" evidence="5">
    <location>
        <begin position="23"/>
        <end position="257"/>
    </location>
</feature>
<keyword evidence="4" id="KW-0325">Glycoprotein</keyword>
<reference evidence="7" key="2">
    <citation type="submission" date="2025-09" db="UniProtKB">
        <authorList>
            <consortium name="Ensembl"/>
        </authorList>
    </citation>
    <scope>IDENTIFICATION</scope>
</reference>
<evidence type="ECO:0000256" key="4">
    <source>
        <dbReference type="ARBA" id="ARBA00023180"/>
    </source>
</evidence>
<dbReference type="AlphaFoldDB" id="A0A2K5IT97"/>
<comment type="similarity">
    <text evidence="1">Belongs to the carbon-nitrogen hydrolase superfamily. BTD/VNN family.</text>
</comment>
<feature type="domain" description="CN hydrolase" evidence="6">
    <location>
        <begin position="31"/>
        <end position="257"/>
    </location>
</feature>
<dbReference type="Proteomes" id="UP000233080">
    <property type="component" value="Unassembled WGS sequence"/>
</dbReference>
<dbReference type="Ensembl" id="ENSCANT00000042791.1">
    <property type="protein sequence ID" value="ENSCANP00000019825.1"/>
    <property type="gene ID" value="ENSCANG00000033343.1"/>
</dbReference>
<dbReference type="PANTHER" id="PTHR10609:SF4">
    <property type="entry name" value="VASCULAR NON-INFLAMMATORY MOLECULE 3"/>
    <property type="match status" value="1"/>
</dbReference>
<evidence type="ECO:0000256" key="1">
    <source>
        <dbReference type="ARBA" id="ARBA00008225"/>
    </source>
</evidence>
<evidence type="ECO:0000256" key="5">
    <source>
        <dbReference type="SAM" id="SignalP"/>
    </source>
</evidence>
<organism evidence="7 8">
    <name type="scientific">Colobus angolensis palliatus</name>
    <name type="common">Peters' Angolan colobus</name>
    <dbReference type="NCBI Taxonomy" id="336983"/>
    <lineage>
        <taxon>Eukaryota</taxon>
        <taxon>Metazoa</taxon>
        <taxon>Chordata</taxon>
        <taxon>Craniata</taxon>
        <taxon>Vertebrata</taxon>
        <taxon>Euteleostomi</taxon>
        <taxon>Mammalia</taxon>
        <taxon>Eutheria</taxon>
        <taxon>Euarchontoglires</taxon>
        <taxon>Primates</taxon>
        <taxon>Haplorrhini</taxon>
        <taxon>Catarrhini</taxon>
        <taxon>Cercopithecidae</taxon>
        <taxon>Colobinae</taxon>
        <taxon>Colobus</taxon>
    </lineage>
</organism>
<name>A0A2K5IT97_COLAP</name>
<feature type="signal peptide" evidence="5">
    <location>
        <begin position="1"/>
        <end position="22"/>
    </location>
</feature>
<dbReference type="Pfam" id="PF00795">
    <property type="entry name" value="CN_hydrolase"/>
    <property type="match status" value="1"/>
</dbReference>
<proteinExistence type="inferred from homology"/>